<comment type="catalytic activity">
    <reaction evidence="11">
        <text>L-threonyl-[protein] + GDP-beta-L-fucose = 3-O-(alpha-L-fucosyl)-L-threonyl-[protein] + GDP + H(+)</text>
        <dbReference type="Rhea" id="RHEA:70491"/>
        <dbReference type="Rhea" id="RHEA-COMP:11060"/>
        <dbReference type="Rhea" id="RHEA-COMP:17915"/>
        <dbReference type="ChEBI" id="CHEBI:15378"/>
        <dbReference type="ChEBI" id="CHEBI:30013"/>
        <dbReference type="ChEBI" id="CHEBI:57273"/>
        <dbReference type="ChEBI" id="CHEBI:58189"/>
        <dbReference type="ChEBI" id="CHEBI:189631"/>
        <dbReference type="EC" id="2.4.1.221"/>
    </reaction>
    <physiologicalReaction direction="left-to-right" evidence="11">
        <dbReference type="Rhea" id="RHEA:70492"/>
    </physiologicalReaction>
</comment>
<evidence type="ECO:0000313" key="14">
    <source>
        <dbReference type="Proteomes" id="UP001652625"/>
    </source>
</evidence>
<evidence type="ECO:0000256" key="12">
    <source>
        <dbReference type="ARBA" id="ARBA00048647"/>
    </source>
</evidence>
<feature type="chain" id="PRO_5046769393" description="GDP-fucose protein O-fucosyltransferase 2" evidence="13">
    <location>
        <begin position="23"/>
        <end position="437"/>
    </location>
</feature>
<evidence type="ECO:0000313" key="15">
    <source>
        <dbReference type="RefSeq" id="XP_065665123.1"/>
    </source>
</evidence>
<evidence type="ECO:0000256" key="9">
    <source>
        <dbReference type="ARBA" id="ARBA00026232"/>
    </source>
</evidence>
<organism evidence="14 15">
    <name type="scientific">Hydra vulgaris</name>
    <name type="common">Hydra</name>
    <name type="synonym">Hydra attenuata</name>
    <dbReference type="NCBI Taxonomy" id="6087"/>
    <lineage>
        <taxon>Eukaryota</taxon>
        <taxon>Metazoa</taxon>
        <taxon>Cnidaria</taxon>
        <taxon>Hydrozoa</taxon>
        <taxon>Hydroidolina</taxon>
        <taxon>Anthoathecata</taxon>
        <taxon>Aplanulata</taxon>
        <taxon>Hydridae</taxon>
        <taxon>Hydra</taxon>
    </lineage>
</organism>
<keyword evidence="13" id="KW-0732">Signal</keyword>
<reference evidence="15" key="1">
    <citation type="submission" date="2025-08" db="UniProtKB">
        <authorList>
            <consortium name="RefSeq"/>
        </authorList>
    </citation>
    <scope>IDENTIFICATION</scope>
</reference>
<evidence type="ECO:0000256" key="4">
    <source>
        <dbReference type="ARBA" id="ARBA00022679"/>
    </source>
</evidence>
<evidence type="ECO:0000256" key="3">
    <source>
        <dbReference type="ARBA" id="ARBA00012196"/>
    </source>
</evidence>
<dbReference type="RefSeq" id="XP_065665123.1">
    <property type="nucleotide sequence ID" value="XM_065809051.1"/>
</dbReference>
<evidence type="ECO:0000256" key="8">
    <source>
        <dbReference type="ARBA" id="ARBA00025803"/>
    </source>
</evidence>
<dbReference type="PANTHER" id="PTHR13398:SF0">
    <property type="entry name" value="GDP-FUCOSE PROTEIN O-FUCOSYLTRANSFERASE 2"/>
    <property type="match status" value="1"/>
</dbReference>
<dbReference type="Gene3D" id="3.40.50.11350">
    <property type="match status" value="1"/>
</dbReference>
<evidence type="ECO:0000256" key="5">
    <source>
        <dbReference type="ARBA" id="ARBA00022824"/>
    </source>
</evidence>
<feature type="signal peptide" evidence="13">
    <location>
        <begin position="1"/>
        <end position="22"/>
    </location>
</feature>
<dbReference type="GeneID" id="100204988"/>
<dbReference type="Gene3D" id="3.40.50.11340">
    <property type="match status" value="1"/>
</dbReference>
<protein>
    <recommendedName>
        <fullName evidence="9">GDP-fucose protein O-fucosyltransferase 2</fullName>
        <ecNumber evidence="3">2.4.1.221</ecNumber>
    </recommendedName>
    <alternativeName>
        <fullName evidence="10">Peptide-O-fucosyltransferase 2</fullName>
    </alternativeName>
</protein>
<dbReference type="CDD" id="cd11298">
    <property type="entry name" value="O-FucT-2"/>
    <property type="match status" value="1"/>
</dbReference>
<proteinExistence type="inferred from homology"/>
<accession>A0ABM4CT65</accession>
<keyword evidence="5" id="KW-0256">Endoplasmic reticulum</keyword>
<name>A0ABM4CT65_HYDVU</name>
<dbReference type="Pfam" id="PF10250">
    <property type="entry name" value="O-FucT"/>
    <property type="match status" value="1"/>
</dbReference>
<dbReference type="Proteomes" id="UP001652625">
    <property type="component" value="Chromosome 11"/>
</dbReference>
<comment type="similarity">
    <text evidence="8">Belongs to the glycosyltransferase 68 family.</text>
</comment>
<keyword evidence="4" id="KW-0808">Transferase</keyword>
<keyword evidence="6" id="KW-0294">Fucose metabolism</keyword>
<evidence type="ECO:0000256" key="6">
    <source>
        <dbReference type="ARBA" id="ARBA00023253"/>
    </source>
</evidence>
<gene>
    <name evidence="15" type="primary">LOC100204988</name>
</gene>
<evidence type="ECO:0000256" key="1">
    <source>
        <dbReference type="ARBA" id="ARBA00004240"/>
    </source>
</evidence>
<dbReference type="InterPro" id="IPR045130">
    <property type="entry name" value="OFUT2-like"/>
</dbReference>
<evidence type="ECO:0000256" key="11">
    <source>
        <dbReference type="ARBA" id="ARBA00047273"/>
    </source>
</evidence>
<comment type="pathway">
    <text evidence="2">Protein modification; protein glycosylation.</text>
</comment>
<comment type="subcellular location">
    <subcellularLocation>
        <location evidence="1">Endoplasmic reticulum</location>
    </subcellularLocation>
</comment>
<comment type="catalytic activity">
    <reaction evidence="12">
        <text>L-seryl-[protein] + GDP-beta-L-fucose = 3-O-(alpha-L-fucosyl)-L-seryl-[protein] + GDP + H(+)</text>
        <dbReference type="Rhea" id="RHEA:63644"/>
        <dbReference type="Rhea" id="RHEA-COMP:9863"/>
        <dbReference type="Rhea" id="RHEA-COMP:17914"/>
        <dbReference type="ChEBI" id="CHEBI:15378"/>
        <dbReference type="ChEBI" id="CHEBI:29999"/>
        <dbReference type="ChEBI" id="CHEBI:57273"/>
        <dbReference type="ChEBI" id="CHEBI:58189"/>
        <dbReference type="ChEBI" id="CHEBI:189632"/>
        <dbReference type="EC" id="2.4.1.221"/>
    </reaction>
    <physiologicalReaction direction="left-to-right" evidence="12">
        <dbReference type="Rhea" id="RHEA:63645"/>
    </physiologicalReaction>
</comment>
<dbReference type="EC" id="2.4.1.221" evidence="3"/>
<keyword evidence="14" id="KW-1185">Reference proteome</keyword>
<evidence type="ECO:0000256" key="2">
    <source>
        <dbReference type="ARBA" id="ARBA00004922"/>
    </source>
</evidence>
<evidence type="ECO:0000256" key="10">
    <source>
        <dbReference type="ARBA" id="ARBA00033083"/>
    </source>
</evidence>
<evidence type="ECO:0000256" key="7">
    <source>
        <dbReference type="ARBA" id="ARBA00023277"/>
    </source>
</evidence>
<dbReference type="InterPro" id="IPR019378">
    <property type="entry name" value="GDP-Fuc_O-FucTrfase"/>
</dbReference>
<keyword evidence="7" id="KW-0119">Carbohydrate metabolism</keyword>
<evidence type="ECO:0000256" key="13">
    <source>
        <dbReference type="SAM" id="SignalP"/>
    </source>
</evidence>
<dbReference type="PANTHER" id="PTHR13398">
    <property type="entry name" value="GDP-FUCOSE PROTEIN O-FUCOSYLTRANSFERASE 2"/>
    <property type="match status" value="1"/>
</dbReference>
<sequence>MAFSKKVLVCIFLTCFKELVYSSEEFSYFEDKDASAYLQTNYSITKKTRFLIYDVNPGEGFNLRRDVYTRVANLVKSLNDKGQDWVLVVPPWMHLYHWKSRYISQHGVPWRAFFDLPSMNLYVPVIEFTDFTKITGSKKIEHILYLQRHSDNFKNGFKDLAEIESCKEREVYHKDGKGRYRGYFWQIDGVFAEKHDCLSVQGHTTAIENILETLKARSFLVERFEALLHVNYGSVEFWKPRRSLVFAKHLRALGDEYRQKFLNSNDKADKTVYAEDWRDQHPQEGSALGGPYIAVHMRRGDFSYARKETVPTIEQYAQNAENMLKKYKLKNIYLSTDATDEEIEEFKSNVFGKVFIYPRPREFIEKYKDGGVAIIDQWIAAHARYFIGTCSSTFSFRIYEERDILGFSGETTHNCFCAKGVSDDRCEKPGSWRVKFL</sequence>